<dbReference type="Gene3D" id="1.10.287.370">
    <property type="match status" value="1"/>
</dbReference>
<reference evidence="5" key="1">
    <citation type="submission" date="2025-08" db="UniProtKB">
        <authorList>
            <consortium name="RefSeq"/>
        </authorList>
    </citation>
    <scope>IDENTIFICATION</scope>
    <source>
        <tissue evidence="5">Muscle</tissue>
    </source>
</reference>
<evidence type="ECO:0000256" key="3">
    <source>
        <dbReference type="PIRNR" id="PIRNR016396"/>
    </source>
</evidence>
<protein>
    <recommendedName>
        <fullName evidence="3">Prefoldin subunit 3</fullName>
    </recommendedName>
</protein>
<sequence>MSELDEQQTTDAKKNSIGIPAADFVENVDEFMMDEGNAEAVLKRFDEQHNKYKFMELNLLQKKRRLKKQIPDIKSSLDILRQLKKKSEATEDMKTHFLLSDQVYVKAEVPPTDKVYLWLGANVMLEYTLSDAEALLSKNLQKASHNLLQLGEDLDFLRDQLTTTEVNMARVYNWDVKKRQAEREKKQSSSSS</sequence>
<dbReference type="PANTHER" id="PTHR12409">
    <property type="entry name" value="PREFOLDIN SUBUNIT 3"/>
    <property type="match status" value="1"/>
</dbReference>
<dbReference type="InterPro" id="IPR009053">
    <property type="entry name" value="Prefoldin"/>
</dbReference>
<dbReference type="InterPro" id="IPR016655">
    <property type="entry name" value="PFD3"/>
</dbReference>
<dbReference type="InterPro" id="IPR004127">
    <property type="entry name" value="Prefoldin_subunit_alpha"/>
</dbReference>
<keyword evidence="4" id="KW-1185">Reference proteome</keyword>
<proteinExistence type="inferred from homology"/>
<dbReference type="Proteomes" id="UP000694941">
    <property type="component" value="Unplaced"/>
</dbReference>
<evidence type="ECO:0000313" key="5">
    <source>
        <dbReference type="RefSeq" id="XP_013780839.1"/>
    </source>
</evidence>
<evidence type="ECO:0000256" key="2">
    <source>
        <dbReference type="ARBA" id="ARBA00023186"/>
    </source>
</evidence>
<comment type="function">
    <text evidence="3">Binds specifically to cytosolic chaperonin (c-CPN) and transfers target proteins to it. Binds to nascent polypeptide chain and promotes folding in an environment in which there are many competing pathways for nonnative proteins.</text>
</comment>
<organism evidence="4 5">
    <name type="scientific">Limulus polyphemus</name>
    <name type="common">Atlantic horseshoe crab</name>
    <dbReference type="NCBI Taxonomy" id="6850"/>
    <lineage>
        <taxon>Eukaryota</taxon>
        <taxon>Metazoa</taxon>
        <taxon>Ecdysozoa</taxon>
        <taxon>Arthropoda</taxon>
        <taxon>Chelicerata</taxon>
        <taxon>Merostomata</taxon>
        <taxon>Xiphosura</taxon>
        <taxon>Limulidae</taxon>
        <taxon>Limulus</taxon>
    </lineage>
</organism>
<accession>A0ABM1BFB6</accession>
<dbReference type="CDD" id="cd23156">
    <property type="entry name" value="Prefoldin_3"/>
    <property type="match status" value="1"/>
</dbReference>
<comment type="similarity">
    <text evidence="1 3">Belongs to the prefoldin subunit alpha family.</text>
</comment>
<dbReference type="GeneID" id="106465181"/>
<dbReference type="SUPFAM" id="SSF46579">
    <property type="entry name" value="Prefoldin"/>
    <property type="match status" value="1"/>
</dbReference>
<dbReference type="RefSeq" id="XP_013780839.1">
    <property type="nucleotide sequence ID" value="XM_013925385.2"/>
</dbReference>
<keyword evidence="2 3" id="KW-0143">Chaperone</keyword>
<dbReference type="PANTHER" id="PTHR12409:SF0">
    <property type="entry name" value="PREFOLDIN SUBUNIT 3"/>
    <property type="match status" value="1"/>
</dbReference>
<comment type="subunit">
    <text evidence="3">Heterohexamer of two PFD-alpha type and four PFD-beta type subunits.</text>
</comment>
<dbReference type="Pfam" id="PF02996">
    <property type="entry name" value="Prefoldin"/>
    <property type="match status" value="1"/>
</dbReference>
<gene>
    <name evidence="5" type="primary">LOC106465181</name>
</gene>
<dbReference type="PIRSF" id="PIRSF016396">
    <property type="entry name" value="Prefoldin_subunit_3"/>
    <property type="match status" value="1"/>
</dbReference>
<evidence type="ECO:0000256" key="1">
    <source>
        <dbReference type="ARBA" id="ARBA00010048"/>
    </source>
</evidence>
<evidence type="ECO:0000313" key="4">
    <source>
        <dbReference type="Proteomes" id="UP000694941"/>
    </source>
</evidence>
<name>A0ABM1BFB6_LIMPO</name>